<dbReference type="AlphaFoldDB" id="A0A425DC16"/>
<dbReference type="InterPro" id="IPR026749">
    <property type="entry name" value="Tmem135"/>
</dbReference>
<feature type="region of interest" description="Disordered" evidence="1">
    <location>
        <begin position="460"/>
        <end position="490"/>
    </location>
</feature>
<evidence type="ECO:0000313" key="3">
    <source>
        <dbReference type="Proteomes" id="UP000284702"/>
    </source>
</evidence>
<gene>
    <name evidence="2" type="ORF">B5M09_000749</name>
</gene>
<name>A0A425DC16_APHAT</name>
<keyword evidence="3" id="KW-1185">Reference proteome</keyword>
<sequence length="490" mass="54237">MERVYSAVFGEDAQKAALIHETQTKHTEYMESQHYEDVGLGIDSDDHDASCEVPVQSLTPELLEQHNLQMQQGRYHDHSLPPSPPSHPLASTSAATPIRRRPLSKDGSHATELSELGGALKAGARAFVLAYGAKAFTAVLLASRKWGVDDTNSYADALRLLSQSDTLRFGGFVGALVGSFRGTEVLLNYVRGPCAPDDATHKAIAGAVSGLSLFLDTPSRRPVIALYIFIRMLDIYLRHAPWQARLGLDDLLLRKHPVLTKYTTEILFALANGPIIYAAAYNPRLLPQDWLTDGVVRAASLYIPVHFTPLLLFKHRQLVATPATTLSQTAFATFRSSAFLSSYQALVKVFLCAARNICQEDYALSALGGGFVAGLSLFCEDPKRRNELMLYTAVRSLDMLWAMVKQHKTVAVPRCLRHFDVLFFCVSMSVILSRRPEHIKPTYLSLLRFMFGPAVVMSPPDEANHPPSHTPQDDKDCQHPPPPRHTVLML</sequence>
<accession>A0A425DC16</accession>
<dbReference type="VEuPathDB" id="FungiDB:H257_11467"/>
<dbReference type="EMBL" id="MZMZ02002225">
    <property type="protein sequence ID" value="RQM26816.1"/>
    <property type="molecule type" value="Genomic_DNA"/>
</dbReference>
<dbReference type="Proteomes" id="UP000284702">
    <property type="component" value="Unassembled WGS sequence"/>
</dbReference>
<comment type="caution">
    <text evidence="2">The sequence shown here is derived from an EMBL/GenBank/DDBJ whole genome shotgun (WGS) entry which is preliminary data.</text>
</comment>
<reference evidence="2" key="1">
    <citation type="submission" date="2018-07" db="EMBL/GenBank/DDBJ databases">
        <title>Annotation of Aphanomyces astaci genome assembly.</title>
        <authorList>
            <person name="Studholme D.J."/>
        </authorList>
    </citation>
    <scope>NUCLEOTIDE SEQUENCE [LARGE SCALE GENOMIC DNA]</scope>
    <source>
        <strain evidence="2">Pc</strain>
    </source>
</reference>
<proteinExistence type="predicted"/>
<dbReference type="PANTHER" id="PTHR12459:SF15">
    <property type="entry name" value="TRANSMEMBRANE PROTEIN 135"/>
    <property type="match status" value="1"/>
</dbReference>
<evidence type="ECO:0000256" key="1">
    <source>
        <dbReference type="SAM" id="MobiDB-lite"/>
    </source>
</evidence>
<dbReference type="PANTHER" id="PTHR12459">
    <property type="entry name" value="TRANSMEMBRANE PROTEIN 135-RELATED"/>
    <property type="match status" value="1"/>
</dbReference>
<evidence type="ECO:0008006" key="4">
    <source>
        <dbReference type="Google" id="ProtNLM"/>
    </source>
</evidence>
<evidence type="ECO:0000313" key="2">
    <source>
        <dbReference type="EMBL" id="RQM26816.1"/>
    </source>
</evidence>
<feature type="compositionally biased region" description="Low complexity" evidence="1">
    <location>
        <begin position="88"/>
        <end position="97"/>
    </location>
</feature>
<organism evidence="2 3">
    <name type="scientific">Aphanomyces astaci</name>
    <name type="common">Crayfish plague agent</name>
    <dbReference type="NCBI Taxonomy" id="112090"/>
    <lineage>
        <taxon>Eukaryota</taxon>
        <taxon>Sar</taxon>
        <taxon>Stramenopiles</taxon>
        <taxon>Oomycota</taxon>
        <taxon>Saprolegniomycetes</taxon>
        <taxon>Saprolegniales</taxon>
        <taxon>Verrucalvaceae</taxon>
        <taxon>Aphanomyces</taxon>
    </lineage>
</organism>
<feature type="region of interest" description="Disordered" evidence="1">
    <location>
        <begin position="71"/>
        <end position="109"/>
    </location>
</feature>
<protein>
    <recommendedName>
        <fullName evidence="4">Transmembrane protein 135 N-terminal domain-containing protein</fullName>
    </recommendedName>
</protein>